<dbReference type="AlphaFoldDB" id="A0AAX6GQ73"/>
<proteinExistence type="predicted"/>
<sequence length="55" mass="6103">MMWVRVGGPVLEMNFNEQLGRCPILLLRLHSDGLGSEPSIDFRAGLIPGQLLKQV</sequence>
<protein>
    <recommendedName>
        <fullName evidence="4">DUF4283 domain-containing protein</fullName>
    </recommendedName>
</protein>
<reference evidence="1" key="1">
    <citation type="journal article" date="2023" name="GigaByte">
        <title>Genome assembly of the bearded iris, Iris pallida Lam.</title>
        <authorList>
            <person name="Bruccoleri R.E."/>
            <person name="Oakeley E.J."/>
            <person name="Faust A.M.E."/>
            <person name="Altorfer M."/>
            <person name="Dessus-Babus S."/>
            <person name="Burckhardt D."/>
            <person name="Oertli M."/>
            <person name="Naumann U."/>
            <person name="Petersen F."/>
            <person name="Wong J."/>
        </authorList>
    </citation>
    <scope>NUCLEOTIDE SEQUENCE</scope>
    <source>
        <strain evidence="1">GSM-AAB239-AS_SAM_17_03QT</strain>
    </source>
</reference>
<name>A0AAX6GQ73_IRIPA</name>
<reference evidence="1" key="2">
    <citation type="submission" date="2023-04" db="EMBL/GenBank/DDBJ databases">
        <authorList>
            <person name="Bruccoleri R.E."/>
            <person name="Oakeley E.J."/>
            <person name="Faust A.-M."/>
            <person name="Dessus-Babus S."/>
            <person name="Altorfer M."/>
            <person name="Burckhardt D."/>
            <person name="Oertli M."/>
            <person name="Naumann U."/>
            <person name="Petersen F."/>
            <person name="Wong J."/>
        </authorList>
    </citation>
    <scope>NUCLEOTIDE SEQUENCE</scope>
    <source>
        <strain evidence="1">GSM-AAB239-AS_SAM_17_03QT</strain>
        <tissue evidence="1">Leaf</tissue>
    </source>
</reference>
<keyword evidence="3" id="KW-1185">Reference proteome</keyword>
<evidence type="ECO:0000313" key="1">
    <source>
        <dbReference type="EMBL" id="KAJ6830724.1"/>
    </source>
</evidence>
<comment type="caution">
    <text evidence="1">The sequence shown here is derived from an EMBL/GenBank/DDBJ whole genome shotgun (WGS) entry which is preliminary data.</text>
</comment>
<dbReference type="EMBL" id="JANAVB010017200">
    <property type="protein sequence ID" value="KAJ6830724.1"/>
    <property type="molecule type" value="Genomic_DNA"/>
</dbReference>
<evidence type="ECO:0000313" key="2">
    <source>
        <dbReference type="EMBL" id="KAJ6851887.1"/>
    </source>
</evidence>
<accession>A0AAX6GQ73</accession>
<evidence type="ECO:0008006" key="4">
    <source>
        <dbReference type="Google" id="ProtNLM"/>
    </source>
</evidence>
<gene>
    <name evidence="2" type="ORF">M6B38_257790</name>
    <name evidence="1" type="ORF">M6B38_351175</name>
</gene>
<dbReference type="EMBL" id="JANAVB010002000">
    <property type="protein sequence ID" value="KAJ6851887.1"/>
    <property type="molecule type" value="Genomic_DNA"/>
</dbReference>
<organism evidence="1 3">
    <name type="scientific">Iris pallida</name>
    <name type="common">Sweet iris</name>
    <dbReference type="NCBI Taxonomy" id="29817"/>
    <lineage>
        <taxon>Eukaryota</taxon>
        <taxon>Viridiplantae</taxon>
        <taxon>Streptophyta</taxon>
        <taxon>Embryophyta</taxon>
        <taxon>Tracheophyta</taxon>
        <taxon>Spermatophyta</taxon>
        <taxon>Magnoliopsida</taxon>
        <taxon>Liliopsida</taxon>
        <taxon>Asparagales</taxon>
        <taxon>Iridaceae</taxon>
        <taxon>Iridoideae</taxon>
        <taxon>Irideae</taxon>
        <taxon>Iris</taxon>
    </lineage>
</organism>
<evidence type="ECO:0000313" key="3">
    <source>
        <dbReference type="Proteomes" id="UP001140949"/>
    </source>
</evidence>
<dbReference type="Proteomes" id="UP001140949">
    <property type="component" value="Unassembled WGS sequence"/>
</dbReference>